<protein>
    <recommendedName>
        <fullName evidence="3">Outer membrane protein beta-barrel domain-containing protein</fullName>
    </recommendedName>
</protein>
<dbReference type="Proteomes" id="UP001595805">
    <property type="component" value="Unassembled WGS sequence"/>
</dbReference>
<reference evidence="2" key="1">
    <citation type="journal article" date="2019" name="Int. J. Syst. Evol. Microbiol.">
        <title>The Global Catalogue of Microorganisms (GCM) 10K type strain sequencing project: providing services to taxonomists for standard genome sequencing and annotation.</title>
        <authorList>
            <consortium name="The Broad Institute Genomics Platform"/>
            <consortium name="The Broad Institute Genome Sequencing Center for Infectious Disease"/>
            <person name="Wu L."/>
            <person name="Ma J."/>
        </authorList>
    </citation>
    <scope>NUCLEOTIDE SEQUENCE [LARGE SCALE GENOMIC DNA]</scope>
    <source>
        <strain evidence="2">CCUG 60523</strain>
    </source>
</reference>
<gene>
    <name evidence="1" type="ORF">ACFOSV_11575</name>
</gene>
<dbReference type="RefSeq" id="WP_377906174.1">
    <property type="nucleotide sequence ID" value="NZ_JBHRZS010000007.1"/>
</dbReference>
<evidence type="ECO:0000313" key="2">
    <source>
        <dbReference type="Proteomes" id="UP001595805"/>
    </source>
</evidence>
<keyword evidence="2" id="KW-1185">Reference proteome</keyword>
<evidence type="ECO:0008006" key="3">
    <source>
        <dbReference type="Google" id="ProtNLM"/>
    </source>
</evidence>
<name>A0ABV8AS56_9BACT</name>
<dbReference type="EMBL" id="JBHRZS010000007">
    <property type="protein sequence ID" value="MFC3880823.1"/>
    <property type="molecule type" value="Genomic_DNA"/>
</dbReference>
<evidence type="ECO:0000313" key="1">
    <source>
        <dbReference type="EMBL" id="MFC3880823.1"/>
    </source>
</evidence>
<organism evidence="1 2">
    <name type="scientific">Algoriphagus namhaensis</name>
    <dbReference type="NCBI Taxonomy" id="915353"/>
    <lineage>
        <taxon>Bacteria</taxon>
        <taxon>Pseudomonadati</taxon>
        <taxon>Bacteroidota</taxon>
        <taxon>Cytophagia</taxon>
        <taxon>Cytophagales</taxon>
        <taxon>Cyclobacteriaceae</taxon>
        <taxon>Algoriphagus</taxon>
    </lineage>
</organism>
<sequence length="388" mass="43434">MKKNLLLLLVFVAFCISPAFGQIKKINLNLIYGELNGGMPIPAEEQFAVTGAVPDKIEMVKLTIFPSKKSEKAGASYFWKSPFGYKDEAFQINVEQPLRSNDDYELEFRFYQKAGPEQIREVAELVYQNLETYLSTITTIKKGGVEFSESIPNIMSQMASIVESGTFYFELPNGQPFPGFSDITRAKLEQHKNLKMGKAKYNATGLGENDNARAVYARTYLDEVYAIIGSELKQYFSPNMLVMVDEKIFKSYRSENKPNVIPLNAGYGAISLSKNLQEQEFVASPYVGVSFPLGNRAFNKFMNNLSLSTGVFLSGKMENSLGERISGPVIDRPIYVGLGYNFFRFIRLNAGGTFITTEQLNGTNQNSFNPFIGVSAEFNLWLGIGKKK</sequence>
<accession>A0ABV8AS56</accession>
<comment type="caution">
    <text evidence="1">The sequence shown here is derived from an EMBL/GenBank/DDBJ whole genome shotgun (WGS) entry which is preliminary data.</text>
</comment>
<proteinExistence type="predicted"/>